<dbReference type="EMBL" id="CP012175">
    <property type="protein sequence ID" value="AKV81349.1"/>
    <property type="molecule type" value="Genomic_DNA"/>
</dbReference>
<dbReference type="EMBL" id="CP012173">
    <property type="protein sequence ID" value="AKV76853.1"/>
    <property type="molecule type" value="Genomic_DNA"/>
</dbReference>
<keyword evidence="1" id="KW-0472">Membrane</keyword>
<protein>
    <submittedName>
        <fullName evidence="2">Uncharacterized protein</fullName>
    </submittedName>
</protein>
<sequence precursor="true">MKRVKGISGIISSLILVIIFVSAVSVILYLQNSTFKGISYVASQLDNAPASIVQLPGGQVYSNNPVNISYVVFPNGQFEKINMRVGPQPRSISSLLGGYGWILVVTDQGQVFNISNIAESVGGSQSIFPWLPSGSLVGGYSYQYGGKVYYYIPGQYDIGSIIPSSFQGYVSSTFTGFDPEMTQGFTYTYPNHYLYGSIYNSSILFPFYNGSSIELQYSWTLGRIWETGWYSNAYESGPINGYLDLGYATLPLSLVIYNPQQTQVIWIEYHSYPVSFLTPLAFVAAFSPGNVMDNPNIGYYTVKINSITATSHAQSFTGSADMSIQDTPDGIEILINGQPLMFNTVVGNGVEEFNTPFIPGHLLHGEAILNLPAGEEASCGNYVVTNNPGSLSNGPYTVVLLSKLSVSNGTPVDGPVGSVFQVGGGGITLVNTNIFCWNTEGTIYFYKVNVTLDSTYPSVVYAEPVNLNGNQYYTGYWSYFSPYEQRLAIYPGIHNYTFYFGTIYSYVAPGGHLVTPSLNQGELYSASLPLSSGGELYLSLKAY</sequence>
<dbReference type="AlphaFoldDB" id="A0A088E5L7"/>
<dbReference type="GeneID" id="91756127"/>
<accession>A0A088E5L7</accession>
<dbReference type="Proteomes" id="UP000056255">
    <property type="component" value="Chromosome"/>
</dbReference>
<evidence type="ECO:0000313" key="4">
    <source>
        <dbReference type="EMBL" id="AKV76853.1"/>
    </source>
</evidence>
<dbReference type="Proteomes" id="UP000062475">
    <property type="component" value="Chromosome"/>
</dbReference>
<dbReference type="Proteomes" id="UP000062398">
    <property type="component" value="Chromosome"/>
</dbReference>
<dbReference type="PATRIC" id="fig|43687.5.peg.1753"/>
<dbReference type="EMBL" id="CP008822">
    <property type="protein sequence ID" value="AIM27759.1"/>
    <property type="molecule type" value="Genomic_DNA"/>
</dbReference>
<evidence type="ECO:0000313" key="10">
    <source>
        <dbReference type="Proteomes" id="UP000061362"/>
    </source>
</evidence>
<keyword evidence="1" id="KW-1133">Transmembrane helix</keyword>
<dbReference type="Proteomes" id="UP000029084">
    <property type="component" value="Chromosome"/>
</dbReference>
<dbReference type="OMA" id="WIEYHSY"/>
<reference evidence="7 9" key="3">
    <citation type="submission" date="2015-07" db="EMBL/GenBank/DDBJ databases">
        <title>Physiological, transcriptional responses and genome re-sequencing of acid resistant extremely thermoacidophilic Metallosphaera sedula SARC-M1.</title>
        <authorList>
            <person name="Ai C."/>
            <person name="McCarthy S."/>
            <person name="Eckrich V."/>
            <person name="Rudrappa D."/>
            <person name="Qiu G."/>
            <person name="Blum P."/>
        </authorList>
    </citation>
    <scope>NUCLEOTIDE SEQUENCE [LARGE SCALE GENOMIC DNA]</scope>
    <source>
        <strain evidence="7 9">SARC-M1</strain>
    </source>
</reference>
<dbReference type="Proteomes" id="UP000061362">
    <property type="component" value="Chromosome"/>
</dbReference>
<evidence type="ECO:0000313" key="2">
    <source>
        <dbReference type="EMBL" id="AIM27759.1"/>
    </source>
</evidence>
<gene>
    <name evidence="2" type="ORF">HA72_1620</name>
    <name evidence="3" type="ORF">MsedA_1648</name>
    <name evidence="4" type="ORF">MsedB_1650</name>
    <name evidence="5" type="ORF">MsedC_1648</name>
    <name evidence="6" type="ORF">MsedD_1649</name>
    <name evidence="7" type="ORF">MsedE_1651</name>
</gene>
<name>A0A088E5L7_9CREN</name>
<evidence type="ECO:0000313" key="6">
    <source>
        <dbReference type="EMBL" id="AKV81349.1"/>
    </source>
</evidence>
<evidence type="ECO:0000313" key="11">
    <source>
        <dbReference type="Proteomes" id="UP000062398"/>
    </source>
</evidence>
<evidence type="ECO:0000313" key="12">
    <source>
        <dbReference type="Proteomes" id="UP000062475"/>
    </source>
</evidence>
<reference evidence="2 8" key="1">
    <citation type="journal article" date="2014" name="J. Bacteriol.">
        <title>Role of an Archaeal PitA Transporter in the Copper and Arsenic Resistance of Metallosphaera sedula, an Extreme Thermoacidophile.</title>
        <authorList>
            <person name="McCarthy S."/>
            <person name="Ai C."/>
            <person name="Wheaton G."/>
            <person name="Tevatia R."/>
            <person name="Eckrich V."/>
            <person name="Kelly R."/>
            <person name="Blum P."/>
        </authorList>
    </citation>
    <scope>NUCLEOTIDE SEQUENCE [LARGE SCALE GENOMIC DNA]</scope>
    <source>
        <strain evidence="2 8">CuR1</strain>
    </source>
</reference>
<dbReference type="EMBL" id="CP012176">
    <property type="protein sequence ID" value="AKV83582.1"/>
    <property type="molecule type" value="Genomic_DNA"/>
</dbReference>
<evidence type="ECO:0000256" key="1">
    <source>
        <dbReference type="SAM" id="Phobius"/>
    </source>
</evidence>
<reference evidence="10 11" key="2">
    <citation type="journal article" date="2015" name="Genome Announc.">
        <title>Complete Genome Sequences of Evolved Arsenate-Resistant Metallosphaera sedula Strains.</title>
        <authorList>
            <person name="Ai C."/>
            <person name="McCarthy S."/>
            <person name="Schackwitz W."/>
            <person name="Martin J."/>
            <person name="Lipzen A."/>
            <person name="Blum P."/>
        </authorList>
    </citation>
    <scope>NUCLEOTIDE SEQUENCE [LARGE SCALE GENOMIC DNA]</scope>
    <source>
        <strain evidence="5 11">ARS120-1</strain>
        <strain evidence="6 10">ARS120-2</strain>
        <strain evidence="3 13">ARS50-1</strain>
        <strain evidence="4 12">ARS50-2</strain>
    </source>
</reference>
<organism evidence="2 8">
    <name type="scientific">Metallosphaera sedula</name>
    <dbReference type="NCBI Taxonomy" id="43687"/>
    <lineage>
        <taxon>Archaea</taxon>
        <taxon>Thermoproteota</taxon>
        <taxon>Thermoprotei</taxon>
        <taxon>Sulfolobales</taxon>
        <taxon>Sulfolobaceae</taxon>
        <taxon>Metallosphaera</taxon>
    </lineage>
</organism>
<evidence type="ECO:0000313" key="13">
    <source>
        <dbReference type="Proteomes" id="UP000068832"/>
    </source>
</evidence>
<keyword evidence="1" id="KW-0812">Transmembrane</keyword>
<evidence type="ECO:0000313" key="3">
    <source>
        <dbReference type="EMBL" id="AKV74615.1"/>
    </source>
</evidence>
<dbReference type="EMBL" id="CP012174">
    <property type="protein sequence ID" value="AKV79104.1"/>
    <property type="molecule type" value="Genomic_DNA"/>
</dbReference>
<dbReference type="Proteomes" id="UP000068832">
    <property type="component" value="Chromosome"/>
</dbReference>
<evidence type="ECO:0000313" key="8">
    <source>
        <dbReference type="Proteomes" id="UP000029084"/>
    </source>
</evidence>
<dbReference type="OrthoDB" id="34712at2157"/>
<dbReference type="RefSeq" id="WP_012021562.1">
    <property type="nucleotide sequence ID" value="NZ_AP019770.1"/>
</dbReference>
<dbReference type="EMBL" id="CP012172">
    <property type="protein sequence ID" value="AKV74615.1"/>
    <property type="molecule type" value="Genomic_DNA"/>
</dbReference>
<proteinExistence type="predicted"/>
<evidence type="ECO:0000313" key="9">
    <source>
        <dbReference type="Proteomes" id="UP000056255"/>
    </source>
</evidence>
<evidence type="ECO:0000313" key="7">
    <source>
        <dbReference type="EMBL" id="AKV83582.1"/>
    </source>
</evidence>
<feature type="transmembrane region" description="Helical" evidence="1">
    <location>
        <begin position="7"/>
        <end position="30"/>
    </location>
</feature>
<evidence type="ECO:0000313" key="5">
    <source>
        <dbReference type="EMBL" id="AKV79104.1"/>
    </source>
</evidence>